<accession>A0AAP4F6X7</accession>
<protein>
    <submittedName>
        <fullName evidence="2">M15 family metallopeptidase</fullName>
    </submittedName>
</protein>
<comment type="caution">
    <text evidence="2">The sequence shown here is derived from an EMBL/GenBank/DDBJ whole genome shotgun (WGS) entry which is preliminary data.</text>
</comment>
<feature type="domain" description="Peptidase M15C" evidence="1">
    <location>
        <begin position="67"/>
        <end position="125"/>
    </location>
</feature>
<gene>
    <name evidence="2" type="ORF">QPX54_06535</name>
</gene>
<dbReference type="Gene3D" id="3.30.1380.10">
    <property type="match status" value="1"/>
</dbReference>
<dbReference type="AlphaFoldDB" id="A0AAP4F6X7"/>
<dbReference type="InterPro" id="IPR009045">
    <property type="entry name" value="Zn_M74/Hedgehog-like"/>
</dbReference>
<name>A0AAP4F6X7_9CORY</name>
<dbReference type="EMBL" id="JASNVP010000005">
    <property type="protein sequence ID" value="MDK4326170.1"/>
    <property type="molecule type" value="Genomic_DNA"/>
</dbReference>
<dbReference type="GO" id="GO:0008233">
    <property type="term" value="F:peptidase activity"/>
    <property type="evidence" value="ECO:0007669"/>
    <property type="project" value="InterPro"/>
</dbReference>
<reference evidence="2" key="1">
    <citation type="submission" date="2023-05" db="EMBL/GenBank/DDBJ databases">
        <title>Metabolic capabilities are highly conserved among human nasal-associated Corynebacterium species in pangenomic analyses.</title>
        <authorList>
            <person name="Tran T.H."/>
            <person name="Roberts A.Q."/>
            <person name="Escapa I.F."/>
            <person name="Gao W."/>
            <person name="Conlan S."/>
            <person name="Kong H."/>
            <person name="Segre J.A."/>
            <person name="Kelly M.S."/>
            <person name="Lemon K.P."/>
        </authorList>
    </citation>
    <scope>NUCLEOTIDE SEQUENCE</scope>
    <source>
        <strain evidence="2">KPL2654</strain>
    </source>
</reference>
<evidence type="ECO:0000313" key="2">
    <source>
        <dbReference type="EMBL" id="MDK4326170.1"/>
    </source>
</evidence>
<organism evidence="2 3">
    <name type="scientific">Corynebacterium propinquum</name>
    <dbReference type="NCBI Taxonomy" id="43769"/>
    <lineage>
        <taxon>Bacteria</taxon>
        <taxon>Bacillati</taxon>
        <taxon>Actinomycetota</taxon>
        <taxon>Actinomycetes</taxon>
        <taxon>Mycobacteriales</taxon>
        <taxon>Corynebacteriaceae</taxon>
        <taxon>Corynebacterium</taxon>
    </lineage>
</organism>
<dbReference type="InterPro" id="IPR039561">
    <property type="entry name" value="Peptidase_M15C"/>
</dbReference>
<evidence type="ECO:0000313" key="3">
    <source>
        <dbReference type="Proteomes" id="UP001226160"/>
    </source>
</evidence>
<dbReference type="SUPFAM" id="SSF55166">
    <property type="entry name" value="Hedgehog/DD-peptidase"/>
    <property type="match status" value="1"/>
</dbReference>
<evidence type="ECO:0000259" key="1">
    <source>
        <dbReference type="Pfam" id="PF13539"/>
    </source>
</evidence>
<dbReference type="Proteomes" id="UP001226160">
    <property type="component" value="Unassembled WGS sequence"/>
</dbReference>
<dbReference type="Pfam" id="PF13539">
    <property type="entry name" value="Peptidase_M15_4"/>
    <property type="match status" value="1"/>
</dbReference>
<proteinExistence type="predicted"/>
<sequence>MPTENGWPMVNANRTVSVQVVPAARKVPLLRGDVATILNAFLILYNRRVEPITSQVWGWSPDNDVWNSNHMSGTAIDINAPKYPWGTYRMPAATIAKVNALLKDFEGVVFWGRNWGKPDEMHFQIGLPPNNPRVAALARKLNNGHLGAYGTSTPPQPKGNPMSEQKINEIHDTVTGHYKSRYDLEEVKAGKRDASKVYQDRPIGYLLNIDKHTYDVWANRLPAIESKLDAILEKLDK</sequence>